<dbReference type="Pfam" id="PF00708">
    <property type="entry name" value="Acylphosphatase"/>
    <property type="match status" value="1"/>
</dbReference>
<organism evidence="8 9">
    <name type="scientific">Caproiciproducens faecalis</name>
    <dbReference type="NCBI Taxonomy" id="2820301"/>
    <lineage>
        <taxon>Bacteria</taxon>
        <taxon>Bacillati</taxon>
        <taxon>Bacillota</taxon>
        <taxon>Clostridia</taxon>
        <taxon>Eubacteriales</taxon>
        <taxon>Acutalibacteraceae</taxon>
        <taxon>Caproiciproducens</taxon>
    </lineage>
</organism>
<evidence type="ECO:0000256" key="3">
    <source>
        <dbReference type="ARBA" id="ARBA00015991"/>
    </source>
</evidence>
<accession>A0ABS7DMV5</accession>
<comment type="similarity">
    <text evidence="1 6">Belongs to the acylphosphatase family.</text>
</comment>
<dbReference type="InterPro" id="IPR036046">
    <property type="entry name" value="Acylphosphatase-like_dom_sf"/>
</dbReference>
<gene>
    <name evidence="8" type="ORF">J5W02_06200</name>
</gene>
<evidence type="ECO:0000313" key="8">
    <source>
        <dbReference type="EMBL" id="MBW7572402.1"/>
    </source>
</evidence>
<evidence type="ECO:0000256" key="1">
    <source>
        <dbReference type="ARBA" id="ARBA00005614"/>
    </source>
</evidence>
<feature type="active site" evidence="5">
    <location>
        <position position="51"/>
    </location>
</feature>
<dbReference type="PRINTS" id="PR00112">
    <property type="entry name" value="ACYLPHPHTASE"/>
</dbReference>
<dbReference type="InterPro" id="IPR020456">
    <property type="entry name" value="Acylphosphatase"/>
</dbReference>
<evidence type="ECO:0000256" key="4">
    <source>
        <dbReference type="ARBA" id="ARBA00047645"/>
    </source>
</evidence>
<evidence type="ECO:0000256" key="2">
    <source>
        <dbReference type="ARBA" id="ARBA00012150"/>
    </source>
</evidence>
<dbReference type="InterPro" id="IPR001792">
    <property type="entry name" value="Acylphosphatase-like_dom"/>
</dbReference>
<comment type="catalytic activity">
    <reaction evidence="4 5">
        <text>an acyl phosphate + H2O = a carboxylate + phosphate + H(+)</text>
        <dbReference type="Rhea" id="RHEA:14965"/>
        <dbReference type="ChEBI" id="CHEBI:15377"/>
        <dbReference type="ChEBI" id="CHEBI:15378"/>
        <dbReference type="ChEBI" id="CHEBI:29067"/>
        <dbReference type="ChEBI" id="CHEBI:43474"/>
        <dbReference type="ChEBI" id="CHEBI:59918"/>
        <dbReference type="EC" id="3.6.1.7"/>
    </reaction>
</comment>
<keyword evidence="5" id="KW-0378">Hydrolase</keyword>
<comment type="caution">
    <text evidence="8">The sequence shown here is derived from an EMBL/GenBank/DDBJ whole genome shotgun (WGS) entry which is preliminary data.</text>
</comment>
<dbReference type="EMBL" id="JAGFNZ010000002">
    <property type="protein sequence ID" value="MBW7572402.1"/>
    <property type="molecule type" value="Genomic_DNA"/>
</dbReference>
<dbReference type="Gene3D" id="3.30.70.100">
    <property type="match status" value="1"/>
</dbReference>
<evidence type="ECO:0000256" key="6">
    <source>
        <dbReference type="RuleBase" id="RU004168"/>
    </source>
</evidence>
<dbReference type="Proteomes" id="UP000719942">
    <property type="component" value="Unassembled WGS sequence"/>
</dbReference>
<dbReference type="RefSeq" id="WP_219964808.1">
    <property type="nucleotide sequence ID" value="NZ_JAGFNZ010000002.1"/>
</dbReference>
<dbReference type="SUPFAM" id="SSF54975">
    <property type="entry name" value="Acylphosphatase/BLUF domain-like"/>
    <property type="match status" value="1"/>
</dbReference>
<name>A0ABS7DMV5_9FIRM</name>
<feature type="domain" description="Acylphosphatase-like" evidence="7">
    <location>
        <begin position="18"/>
        <end position="104"/>
    </location>
</feature>
<feature type="active site" evidence="5">
    <location>
        <position position="33"/>
    </location>
</feature>
<evidence type="ECO:0000256" key="5">
    <source>
        <dbReference type="PROSITE-ProRule" id="PRU00520"/>
    </source>
</evidence>
<evidence type="ECO:0000259" key="7">
    <source>
        <dbReference type="PROSITE" id="PS51160"/>
    </source>
</evidence>
<sequence length="104" mass="11975">MDWLFRAIEFQRGLYEKKSAILFTGCVQGVGFRFRVCQAAQRLGLTGWVRNELDGSVIAEVQGEQHDVSAMPKMLQRGFYITIDHIDSRELTVDPDEKSFRILH</sequence>
<dbReference type="PANTHER" id="PTHR47268">
    <property type="entry name" value="ACYLPHOSPHATASE"/>
    <property type="match status" value="1"/>
</dbReference>
<dbReference type="InterPro" id="IPR017968">
    <property type="entry name" value="Acylphosphatase_CS"/>
</dbReference>
<keyword evidence="9" id="KW-1185">Reference proteome</keyword>
<dbReference type="EC" id="3.6.1.7" evidence="2 5"/>
<dbReference type="PROSITE" id="PS00151">
    <property type="entry name" value="ACYLPHOSPHATASE_2"/>
    <property type="match status" value="1"/>
</dbReference>
<proteinExistence type="inferred from homology"/>
<reference evidence="8 9" key="1">
    <citation type="submission" date="2021-03" db="EMBL/GenBank/DDBJ databases">
        <title>Caproiciproducens sp. nov. isolated from feces of cow.</title>
        <authorList>
            <person name="Choi J.-Y."/>
        </authorList>
    </citation>
    <scope>NUCLEOTIDE SEQUENCE [LARGE SCALE GENOMIC DNA]</scope>
    <source>
        <strain evidence="8 9">AGMB10547</strain>
    </source>
</reference>
<protein>
    <recommendedName>
        <fullName evidence="3 5">acylphosphatase</fullName>
        <ecNumber evidence="2 5">3.6.1.7</ecNumber>
    </recommendedName>
</protein>
<dbReference type="PANTHER" id="PTHR47268:SF4">
    <property type="entry name" value="ACYLPHOSPHATASE"/>
    <property type="match status" value="1"/>
</dbReference>
<evidence type="ECO:0000313" key="9">
    <source>
        <dbReference type="Proteomes" id="UP000719942"/>
    </source>
</evidence>
<dbReference type="PROSITE" id="PS51160">
    <property type="entry name" value="ACYLPHOSPHATASE_3"/>
    <property type="match status" value="1"/>
</dbReference>